<accession>A0ABR7HAE5</accession>
<comment type="caution">
    <text evidence="1">The sequence shown here is derived from an EMBL/GenBank/DDBJ whole genome shotgun (WGS) entry which is preliminary data.</text>
</comment>
<dbReference type="RefSeq" id="WP_187023055.1">
    <property type="nucleotide sequence ID" value="NZ_JACOPB010000010.1"/>
</dbReference>
<evidence type="ECO:0000313" key="1">
    <source>
        <dbReference type="EMBL" id="MBC5710159.1"/>
    </source>
</evidence>
<proteinExistence type="predicted"/>
<protein>
    <submittedName>
        <fullName evidence="1">Uncharacterized protein</fullName>
    </submittedName>
</protein>
<evidence type="ECO:0000313" key="2">
    <source>
        <dbReference type="Proteomes" id="UP000634672"/>
    </source>
</evidence>
<organism evidence="1 2">
    <name type="scientific">Hungatella hominis</name>
    <dbReference type="NCBI Taxonomy" id="2763050"/>
    <lineage>
        <taxon>Bacteria</taxon>
        <taxon>Bacillati</taxon>
        <taxon>Bacillota</taxon>
        <taxon>Clostridia</taxon>
        <taxon>Lachnospirales</taxon>
        <taxon>Lachnospiraceae</taxon>
        <taxon>Hungatella</taxon>
    </lineage>
</organism>
<dbReference type="EMBL" id="JACOPB010000010">
    <property type="protein sequence ID" value="MBC5710159.1"/>
    <property type="molecule type" value="Genomic_DNA"/>
</dbReference>
<name>A0ABR7HAE5_9FIRM</name>
<dbReference type="Proteomes" id="UP000634672">
    <property type="component" value="Unassembled WGS sequence"/>
</dbReference>
<sequence>MAYKPIESHEEYLKNLEHYRKIKKNAWQSMTLEEKIDFFDGIHTDHVPMFDENGNDTLWTLWNYGEIYKEFIQHPEMFSVTDISKFIDMLDDDCYQPSFMDDTLKVIRSIIRFHGKNGAIYLLSHLQNVPEQGKEYGLCDSLRYLIVDNITFPYLKEAIALADDSIRNMLSRILHGEISGVTSPLKYAEGVERERICELEVVISSTSENK</sequence>
<keyword evidence="2" id="KW-1185">Reference proteome</keyword>
<gene>
    <name evidence="1" type="ORF">H8S75_19570</name>
</gene>
<reference evidence="1 2" key="1">
    <citation type="submission" date="2020-08" db="EMBL/GenBank/DDBJ databases">
        <title>Genome public.</title>
        <authorList>
            <person name="Liu C."/>
            <person name="Sun Q."/>
        </authorList>
    </citation>
    <scope>NUCLEOTIDE SEQUENCE [LARGE SCALE GENOMIC DNA]</scope>
    <source>
        <strain evidence="1 2">NSJ-66</strain>
    </source>
</reference>